<protein>
    <submittedName>
        <fullName evidence="1">Uncharacterized protein</fullName>
    </submittedName>
</protein>
<proteinExistence type="predicted"/>
<dbReference type="Proteomes" id="UP001165190">
    <property type="component" value="Unassembled WGS sequence"/>
</dbReference>
<accession>A0A9W7LUN3</accession>
<dbReference type="AlphaFoldDB" id="A0A9W7LUN3"/>
<name>A0A9W7LUN3_HIBTR</name>
<evidence type="ECO:0000313" key="2">
    <source>
        <dbReference type="Proteomes" id="UP001165190"/>
    </source>
</evidence>
<evidence type="ECO:0000313" key="1">
    <source>
        <dbReference type="EMBL" id="GMI78242.1"/>
    </source>
</evidence>
<dbReference type="OrthoDB" id="1692590at2759"/>
<reference evidence="1" key="1">
    <citation type="submission" date="2023-05" db="EMBL/GenBank/DDBJ databases">
        <title>Genome and transcriptome analyses reveal genes involved in the formation of fine ridges on petal epidermal cells in Hibiscus trionum.</title>
        <authorList>
            <person name="Koshimizu S."/>
            <person name="Masuda S."/>
            <person name="Ishii T."/>
            <person name="Shirasu K."/>
            <person name="Hoshino A."/>
            <person name="Arita M."/>
        </authorList>
    </citation>
    <scope>NUCLEOTIDE SEQUENCE</scope>
    <source>
        <strain evidence="1">Hamamatsu line</strain>
    </source>
</reference>
<sequence length="90" mass="9996">MESAHLTVSYLGDLGLLQFKDLNSDKSPFQRTYAAQGQDLYKSKQVRDKQIARILGKAPIINNFQGQPVLQAQPSVSSSAGHFFHTTCRT</sequence>
<organism evidence="1 2">
    <name type="scientific">Hibiscus trionum</name>
    <name type="common">Flower of an hour</name>
    <dbReference type="NCBI Taxonomy" id="183268"/>
    <lineage>
        <taxon>Eukaryota</taxon>
        <taxon>Viridiplantae</taxon>
        <taxon>Streptophyta</taxon>
        <taxon>Embryophyta</taxon>
        <taxon>Tracheophyta</taxon>
        <taxon>Spermatophyta</taxon>
        <taxon>Magnoliopsida</taxon>
        <taxon>eudicotyledons</taxon>
        <taxon>Gunneridae</taxon>
        <taxon>Pentapetalae</taxon>
        <taxon>rosids</taxon>
        <taxon>malvids</taxon>
        <taxon>Malvales</taxon>
        <taxon>Malvaceae</taxon>
        <taxon>Malvoideae</taxon>
        <taxon>Hibiscus</taxon>
    </lineage>
</organism>
<comment type="caution">
    <text evidence="1">The sequence shown here is derived from an EMBL/GenBank/DDBJ whole genome shotgun (WGS) entry which is preliminary data.</text>
</comment>
<gene>
    <name evidence="1" type="ORF">HRI_001493500</name>
</gene>
<keyword evidence="2" id="KW-1185">Reference proteome</keyword>
<dbReference type="EMBL" id="BSYR01000015">
    <property type="protein sequence ID" value="GMI78242.1"/>
    <property type="molecule type" value="Genomic_DNA"/>
</dbReference>